<dbReference type="RefSeq" id="XP_005760613.1">
    <property type="nucleotide sequence ID" value="XM_005760556.1"/>
</dbReference>
<feature type="compositionally biased region" description="Pro residues" evidence="7">
    <location>
        <begin position="889"/>
        <end position="901"/>
    </location>
</feature>
<dbReference type="HOGENOM" id="CLU_262676_0_0_1"/>
<reference evidence="9" key="2">
    <citation type="submission" date="2024-10" db="UniProtKB">
        <authorList>
            <consortium name="EnsemblProtists"/>
        </authorList>
    </citation>
    <scope>IDENTIFICATION</scope>
</reference>
<proteinExistence type="predicted"/>
<keyword evidence="2" id="KW-0479">Metal-binding</keyword>
<evidence type="ECO:0000313" key="9">
    <source>
        <dbReference type="EnsemblProtists" id="EOD08184"/>
    </source>
</evidence>
<feature type="region of interest" description="Disordered" evidence="7">
    <location>
        <begin position="46"/>
        <end position="73"/>
    </location>
</feature>
<dbReference type="GO" id="GO:0031418">
    <property type="term" value="F:L-ascorbic acid binding"/>
    <property type="evidence" value="ECO:0007669"/>
    <property type="project" value="UniProtKB-KW"/>
</dbReference>
<feature type="compositionally biased region" description="Low complexity" evidence="7">
    <location>
        <begin position="63"/>
        <end position="73"/>
    </location>
</feature>
<dbReference type="SUPFAM" id="SSF54495">
    <property type="entry name" value="UBC-like"/>
    <property type="match status" value="1"/>
</dbReference>
<keyword evidence="5" id="KW-0560">Oxidoreductase</keyword>
<feature type="region of interest" description="Disordered" evidence="7">
    <location>
        <begin position="1234"/>
        <end position="1286"/>
    </location>
</feature>
<feature type="region of interest" description="Disordered" evidence="7">
    <location>
        <begin position="1"/>
        <end position="31"/>
    </location>
</feature>
<evidence type="ECO:0000256" key="6">
    <source>
        <dbReference type="ARBA" id="ARBA00023004"/>
    </source>
</evidence>
<feature type="compositionally biased region" description="Acidic residues" evidence="7">
    <location>
        <begin position="902"/>
        <end position="914"/>
    </location>
</feature>
<evidence type="ECO:0000313" key="10">
    <source>
        <dbReference type="Proteomes" id="UP000013827"/>
    </source>
</evidence>
<dbReference type="GO" id="GO:0051213">
    <property type="term" value="F:dioxygenase activity"/>
    <property type="evidence" value="ECO:0007669"/>
    <property type="project" value="UniProtKB-KW"/>
</dbReference>
<dbReference type="PANTHER" id="PTHR24014">
    <property type="entry name" value="2-OXOGLUTARATE AND IRON-DEPENDENT OXYGENASE DOMAIN-CONTAINING PROTEIN 2"/>
    <property type="match status" value="1"/>
</dbReference>
<evidence type="ECO:0000256" key="3">
    <source>
        <dbReference type="ARBA" id="ARBA00022896"/>
    </source>
</evidence>
<dbReference type="eggNOG" id="KOG1971">
    <property type="taxonomic scope" value="Eukaryota"/>
</dbReference>
<accession>A0A0D3IA99</accession>
<keyword evidence="3" id="KW-0847">Vitamin C</keyword>
<evidence type="ECO:0000256" key="1">
    <source>
        <dbReference type="ARBA" id="ARBA00001961"/>
    </source>
</evidence>
<dbReference type="GO" id="GO:0005506">
    <property type="term" value="F:iron ion binding"/>
    <property type="evidence" value="ECO:0007669"/>
    <property type="project" value="InterPro"/>
</dbReference>
<dbReference type="PaxDb" id="2903-EOD08184"/>
<protein>
    <recommendedName>
        <fullName evidence="8">Fe2OG dioxygenase domain-containing protein</fullName>
    </recommendedName>
</protein>
<feature type="compositionally biased region" description="Basic and acidic residues" evidence="7">
    <location>
        <begin position="478"/>
        <end position="487"/>
    </location>
</feature>
<dbReference type="SMART" id="SM00702">
    <property type="entry name" value="P4Hc"/>
    <property type="match status" value="1"/>
</dbReference>
<dbReference type="Proteomes" id="UP000013827">
    <property type="component" value="Unassembled WGS sequence"/>
</dbReference>
<dbReference type="Pfam" id="PF00179">
    <property type="entry name" value="UQ_con"/>
    <property type="match status" value="1"/>
</dbReference>
<sequence length="1286" mass="137866">MHDRPPSDGSPASPAAAARAAADPVPLTLSDTRTTYDNFEVAGFGEDDGSLEDIPSSTDAFTAAGPGPSSAASDGLHVIEVQKRHGANGAIAHARIACGSEVFAVGAMADRVCAISQSKQSWHVVAVASLDWLQILSDAALGPLIMEQGAYDVKYPGLDDTIFRALRCLRASAAEEIEDQPEYAELVEDEHEHSEERCAWVPMPTPTLADEDPLTSLAARTGAALGVQMAVAAAMREGCGCCAPGTWAFSFAASMSIDLCHRAWAISVERVYLHTRGWVESAAGELLGVQTFHKSGEACELLRSYAAVLMPAATLREVPAEIGLEPFEPNGDGRSSIDLYGRSRWNDLASAYNPAFGMIEGDLHASDDRGGGGDMQPVLDRALVITIQGLLRDLPRTIDEAVATKICPRRGCDVGDWRRRPEAEAERTAREAAQAEDDEHRERFWGGITSLRGGFAWPAAAAALSGPQSMPGVAWRPRGRDEHGDEDRSEVRLVEVLVRSPMGRLVTNRFGGSRPLLHVVLVFRLVPTEGDDDDPCDPPELRVEGYLPDIVHMDLLASERRLSRTDRGAWAKRLKALRNIRACLPAGGAQRDVKAYDGCGRRSPATMAEKRPRDGADGPQRASVLRELGELFVSSGGSSGGLRTAELSEGGHVRSAWPLTLVDLDPESQRTRGPPAGKLRFEWRCEICPPRGSPYGGRWYRLAVRVPVGYPQEPPRLQMLSIMLHAEVEMRDPYEGTFDDTFYDALEARALLAACPACPGGGSSAEPPPEPTGAAGLRFGLGERVECKASGGWRAGSVVALRYREPSWPQGKTVPYQVLLDGGACVYAPLDESRVVRRVRGSPARPPSYSLRLLLDLLFASLCGPVSADPASVGAAAARVRAAAAAGPEVPPAWLEPPPPEAGEEEGEEGEAEGEAAMALSAADGEGEGEGGFGGVLWRRLASRHLRQVRYENKYRSLAKAPRLFDLEAGFRREWLAPSFAAALEAYEASGDTGPLRGMLDEVSPGVYTFEMLSLPCCDALLDEVDAYEASGMPAMRPNSMNNYGLLPRGATRGPRPQRTDRSRAADGLAAGAIGGRDGEIGRDARLGDAVDSLQARYVAPLGELLFGSEGASLDHHHAFVVQYKAGQDLGLDMHTDACDVTLNVCLGRDFTGAGLTLCGLRGGEPPSRGGGDGRERTLRHVHAHTRGHAILHLGRQRHGADDIVTGERYNLILWNKSSHHRLSKDFLAKYRSRPPAAPGGEAASGGEEAAPPDLACLSYTHDDDYENYKPYPPGKKPKPRGPGGG</sequence>
<reference evidence="10" key="1">
    <citation type="journal article" date="2013" name="Nature">
        <title>Pan genome of the phytoplankton Emiliania underpins its global distribution.</title>
        <authorList>
            <person name="Read B.A."/>
            <person name="Kegel J."/>
            <person name="Klute M.J."/>
            <person name="Kuo A."/>
            <person name="Lefebvre S.C."/>
            <person name="Maumus F."/>
            <person name="Mayer C."/>
            <person name="Miller J."/>
            <person name="Monier A."/>
            <person name="Salamov A."/>
            <person name="Young J."/>
            <person name="Aguilar M."/>
            <person name="Claverie J.M."/>
            <person name="Frickenhaus S."/>
            <person name="Gonzalez K."/>
            <person name="Herman E.K."/>
            <person name="Lin Y.C."/>
            <person name="Napier J."/>
            <person name="Ogata H."/>
            <person name="Sarno A.F."/>
            <person name="Shmutz J."/>
            <person name="Schroeder D."/>
            <person name="de Vargas C."/>
            <person name="Verret F."/>
            <person name="von Dassow P."/>
            <person name="Valentin K."/>
            <person name="Van de Peer Y."/>
            <person name="Wheeler G."/>
            <person name="Dacks J.B."/>
            <person name="Delwiche C.F."/>
            <person name="Dyhrman S.T."/>
            <person name="Glockner G."/>
            <person name="John U."/>
            <person name="Richards T."/>
            <person name="Worden A.Z."/>
            <person name="Zhang X."/>
            <person name="Grigoriev I.V."/>
            <person name="Allen A.E."/>
            <person name="Bidle K."/>
            <person name="Borodovsky M."/>
            <person name="Bowler C."/>
            <person name="Brownlee C."/>
            <person name="Cock J.M."/>
            <person name="Elias M."/>
            <person name="Gladyshev V.N."/>
            <person name="Groth M."/>
            <person name="Guda C."/>
            <person name="Hadaegh A."/>
            <person name="Iglesias-Rodriguez M.D."/>
            <person name="Jenkins J."/>
            <person name="Jones B.M."/>
            <person name="Lawson T."/>
            <person name="Leese F."/>
            <person name="Lindquist E."/>
            <person name="Lobanov A."/>
            <person name="Lomsadze A."/>
            <person name="Malik S.B."/>
            <person name="Marsh M.E."/>
            <person name="Mackinder L."/>
            <person name="Mock T."/>
            <person name="Mueller-Roeber B."/>
            <person name="Pagarete A."/>
            <person name="Parker M."/>
            <person name="Probert I."/>
            <person name="Quesneville H."/>
            <person name="Raines C."/>
            <person name="Rensing S.A."/>
            <person name="Riano-Pachon D.M."/>
            <person name="Richier S."/>
            <person name="Rokitta S."/>
            <person name="Shiraiwa Y."/>
            <person name="Soanes D.M."/>
            <person name="van der Giezen M."/>
            <person name="Wahlund T.M."/>
            <person name="Williams B."/>
            <person name="Wilson W."/>
            <person name="Wolfe G."/>
            <person name="Wurch L.L."/>
        </authorList>
    </citation>
    <scope>NUCLEOTIDE SEQUENCE</scope>
</reference>
<dbReference type="PANTHER" id="PTHR24014:SF4">
    <property type="entry name" value="2-OXOGLUTARATE AND IRON-DEPENDENT OXYGENASE DOMAIN-CONTAINING PROTEIN 2"/>
    <property type="match status" value="1"/>
</dbReference>
<feature type="compositionally biased region" description="Low complexity" evidence="7">
    <location>
        <begin position="1239"/>
        <end position="1253"/>
    </location>
</feature>
<feature type="region of interest" description="Disordered" evidence="7">
    <location>
        <begin position="468"/>
        <end position="487"/>
    </location>
</feature>
<keyword evidence="6" id="KW-0408">Iron</keyword>
<feature type="region of interest" description="Disordered" evidence="7">
    <location>
        <begin position="888"/>
        <end position="915"/>
    </location>
</feature>
<dbReference type="GeneID" id="17254328"/>
<dbReference type="GO" id="GO:0016705">
    <property type="term" value="F:oxidoreductase activity, acting on paired donors, with incorporation or reduction of molecular oxygen"/>
    <property type="evidence" value="ECO:0007669"/>
    <property type="project" value="InterPro"/>
</dbReference>
<dbReference type="InterPro" id="IPR016135">
    <property type="entry name" value="UBQ-conjugating_enzyme/RWD"/>
</dbReference>
<organism evidence="9 10">
    <name type="scientific">Emiliania huxleyi (strain CCMP1516)</name>
    <dbReference type="NCBI Taxonomy" id="280463"/>
    <lineage>
        <taxon>Eukaryota</taxon>
        <taxon>Haptista</taxon>
        <taxon>Haptophyta</taxon>
        <taxon>Prymnesiophyceae</taxon>
        <taxon>Isochrysidales</taxon>
        <taxon>Noelaerhabdaceae</taxon>
        <taxon>Emiliania</taxon>
    </lineage>
</organism>
<dbReference type="KEGG" id="ehx:EMIHUDRAFT_465646"/>
<evidence type="ECO:0000256" key="2">
    <source>
        <dbReference type="ARBA" id="ARBA00022723"/>
    </source>
</evidence>
<comment type="cofactor">
    <cofactor evidence="1">
        <name>L-ascorbate</name>
        <dbReference type="ChEBI" id="CHEBI:38290"/>
    </cofactor>
</comment>
<keyword evidence="10" id="KW-1185">Reference proteome</keyword>
<feature type="compositionally biased region" description="Low complexity" evidence="7">
    <location>
        <begin position="7"/>
        <end position="24"/>
    </location>
</feature>
<keyword evidence="4" id="KW-0223">Dioxygenase</keyword>
<evidence type="ECO:0000256" key="4">
    <source>
        <dbReference type="ARBA" id="ARBA00022964"/>
    </source>
</evidence>
<evidence type="ECO:0000256" key="5">
    <source>
        <dbReference type="ARBA" id="ARBA00023002"/>
    </source>
</evidence>
<feature type="domain" description="Fe2OG dioxygenase" evidence="8">
    <location>
        <begin position="1115"/>
        <end position="1218"/>
    </location>
</feature>
<name>A0A0D3IA99_EMIH1</name>
<dbReference type="InterPro" id="IPR005123">
    <property type="entry name" value="Oxoglu/Fe-dep_dioxygenase_dom"/>
</dbReference>
<dbReference type="PROSITE" id="PS51471">
    <property type="entry name" value="FE2OG_OXY"/>
    <property type="match status" value="1"/>
</dbReference>
<dbReference type="CDD" id="cd00195">
    <property type="entry name" value="UBCc_UEV"/>
    <property type="match status" value="1"/>
</dbReference>
<evidence type="ECO:0000259" key="8">
    <source>
        <dbReference type="PROSITE" id="PS51471"/>
    </source>
</evidence>
<dbReference type="InterPro" id="IPR006620">
    <property type="entry name" value="Pro_4_hyd_alph"/>
</dbReference>
<dbReference type="Gene3D" id="3.10.110.10">
    <property type="entry name" value="Ubiquitin Conjugating Enzyme"/>
    <property type="match status" value="1"/>
</dbReference>
<evidence type="ECO:0000256" key="7">
    <source>
        <dbReference type="SAM" id="MobiDB-lite"/>
    </source>
</evidence>
<dbReference type="InterPro" id="IPR000608">
    <property type="entry name" value="UBC"/>
</dbReference>
<dbReference type="Pfam" id="PF25238">
    <property type="entry name" value="OGFOD2-like"/>
    <property type="match status" value="1"/>
</dbReference>
<dbReference type="EnsemblProtists" id="EOD08184">
    <property type="protein sequence ID" value="EOD08184"/>
    <property type="gene ID" value="EMIHUDRAFT_465646"/>
</dbReference>